<keyword evidence="2" id="KW-1185">Reference proteome</keyword>
<name>A0AAU9KKN2_9CILI</name>
<protein>
    <submittedName>
        <fullName evidence="1">Uncharacterized protein</fullName>
    </submittedName>
</protein>
<evidence type="ECO:0000313" key="2">
    <source>
        <dbReference type="Proteomes" id="UP001162131"/>
    </source>
</evidence>
<sequence length="67" mass="8096">MQKWCKKPFNNLVNRHCLSTWSFHFSHSWFKNSSFWFSMKDDTADLRRYGISDLNSENGCLSLFRNK</sequence>
<gene>
    <name evidence="1" type="ORF">BSTOLATCC_MIC66228</name>
</gene>
<organism evidence="1 2">
    <name type="scientific">Blepharisma stoltei</name>
    <dbReference type="NCBI Taxonomy" id="1481888"/>
    <lineage>
        <taxon>Eukaryota</taxon>
        <taxon>Sar</taxon>
        <taxon>Alveolata</taxon>
        <taxon>Ciliophora</taxon>
        <taxon>Postciliodesmatophora</taxon>
        <taxon>Heterotrichea</taxon>
        <taxon>Heterotrichida</taxon>
        <taxon>Blepharismidae</taxon>
        <taxon>Blepharisma</taxon>
    </lineage>
</organism>
<comment type="caution">
    <text evidence="1">The sequence shown here is derived from an EMBL/GenBank/DDBJ whole genome shotgun (WGS) entry which is preliminary data.</text>
</comment>
<evidence type="ECO:0000313" key="1">
    <source>
        <dbReference type="EMBL" id="CAG9336351.1"/>
    </source>
</evidence>
<dbReference type="Proteomes" id="UP001162131">
    <property type="component" value="Unassembled WGS sequence"/>
</dbReference>
<dbReference type="AlphaFoldDB" id="A0AAU9KKN2"/>
<reference evidence="1" key="1">
    <citation type="submission" date="2021-09" db="EMBL/GenBank/DDBJ databases">
        <authorList>
            <consortium name="AG Swart"/>
            <person name="Singh M."/>
            <person name="Singh A."/>
            <person name="Seah K."/>
            <person name="Emmerich C."/>
        </authorList>
    </citation>
    <scope>NUCLEOTIDE SEQUENCE</scope>
    <source>
        <strain evidence="1">ATCC30299</strain>
    </source>
</reference>
<dbReference type="EMBL" id="CAJZBQ010000064">
    <property type="protein sequence ID" value="CAG9336351.1"/>
    <property type="molecule type" value="Genomic_DNA"/>
</dbReference>
<proteinExistence type="predicted"/>
<accession>A0AAU9KKN2</accession>